<dbReference type="OrthoDB" id="9783218at2"/>
<dbReference type="EMBL" id="SMLL01000001">
    <property type="protein sequence ID" value="TFZ05025.1"/>
    <property type="molecule type" value="Genomic_DNA"/>
</dbReference>
<comment type="subcellular location">
    <subcellularLocation>
        <location evidence="1 7">Cell membrane</location>
        <topology evidence="1 7">Multi-pass membrane protein</topology>
    </subcellularLocation>
</comment>
<keyword evidence="4 7" id="KW-0812">Transmembrane</keyword>
<evidence type="ECO:0000256" key="6">
    <source>
        <dbReference type="ARBA" id="ARBA00023136"/>
    </source>
</evidence>
<dbReference type="InterPro" id="IPR025966">
    <property type="entry name" value="OppC_N"/>
</dbReference>
<keyword evidence="5 7" id="KW-1133">Transmembrane helix</keyword>
<comment type="similarity">
    <text evidence="7">Belongs to the binding-protein-dependent transport system permease family.</text>
</comment>
<dbReference type="Pfam" id="PF12911">
    <property type="entry name" value="OppC_N"/>
    <property type="match status" value="1"/>
</dbReference>
<dbReference type="CDD" id="cd06261">
    <property type="entry name" value="TM_PBP2"/>
    <property type="match status" value="1"/>
</dbReference>
<feature type="transmembrane region" description="Helical" evidence="7">
    <location>
        <begin position="163"/>
        <end position="179"/>
    </location>
</feature>
<evidence type="ECO:0000256" key="4">
    <source>
        <dbReference type="ARBA" id="ARBA00022692"/>
    </source>
</evidence>
<keyword evidence="3" id="KW-1003">Cell membrane</keyword>
<feature type="transmembrane region" description="Helical" evidence="7">
    <location>
        <begin position="36"/>
        <end position="58"/>
    </location>
</feature>
<protein>
    <submittedName>
        <fullName evidence="9">ABC transporter permease</fullName>
    </submittedName>
</protein>
<keyword evidence="2 7" id="KW-0813">Transport</keyword>
<feature type="transmembrane region" description="Helical" evidence="7">
    <location>
        <begin position="263"/>
        <end position="285"/>
    </location>
</feature>
<evidence type="ECO:0000256" key="2">
    <source>
        <dbReference type="ARBA" id="ARBA00022448"/>
    </source>
</evidence>
<evidence type="ECO:0000313" key="9">
    <source>
        <dbReference type="EMBL" id="TFZ05025.1"/>
    </source>
</evidence>
<dbReference type="SUPFAM" id="SSF161098">
    <property type="entry name" value="MetI-like"/>
    <property type="match status" value="1"/>
</dbReference>
<dbReference type="Gene3D" id="1.10.3720.10">
    <property type="entry name" value="MetI-like"/>
    <property type="match status" value="1"/>
</dbReference>
<sequence>MSSLPLASTAPEPHEGGSARREWWRAQWTQFRRSRLALPGLLLFSVFVLAGLFAPLIAPYSPYANDLANIMATPSREHWFGTDELGRDIFTRVLYGARISLMEGVLSAAIAAAIGVPIGMLSGYAGKNVDAVIMRLIDVLLAFPGVLLAIVIVSILGPSLANAILAVAIYTIPIFARFARGQTLAVKEEPYIEACRAMGMSNLRILGRHILPNIAATIMALATLRVGINILTCASLSFLGLGAQAPLPEWGAMLANSRTALLIAPHLAIFPGLAILLLVFGLNLFQDGLQVVLDPKSRGRT</sequence>
<dbReference type="RefSeq" id="WP_135283908.1">
    <property type="nucleotide sequence ID" value="NZ_SMLL01000001.1"/>
</dbReference>
<accession>A0A4Z0C4A9</accession>
<dbReference type="GO" id="GO:0005886">
    <property type="term" value="C:plasma membrane"/>
    <property type="evidence" value="ECO:0007669"/>
    <property type="project" value="UniProtKB-SubCell"/>
</dbReference>
<dbReference type="PANTHER" id="PTHR43386:SF25">
    <property type="entry name" value="PEPTIDE ABC TRANSPORTER PERMEASE PROTEIN"/>
    <property type="match status" value="1"/>
</dbReference>
<organism evidence="9 10">
    <name type="scientific">Ramlibacter rhizophilus</name>
    <dbReference type="NCBI Taxonomy" id="1781167"/>
    <lineage>
        <taxon>Bacteria</taxon>
        <taxon>Pseudomonadati</taxon>
        <taxon>Pseudomonadota</taxon>
        <taxon>Betaproteobacteria</taxon>
        <taxon>Burkholderiales</taxon>
        <taxon>Comamonadaceae</taxon>
        <taxon>Ramlibacter</taxon>
    </lineage>
</organism>
<keyword evidence="6 7" id="KW-0472">Membrane</keyword>
<dbReference type="InterPro" id="IPR000515">
    <property type="entry name" value="MetI-like"/>
</dbReference>
<name>A0A4Z0C4A9_9BURK</name>
<reference evidence="9 10" key="1">
    <citation type="submission" date="2019-03" db="EMBL/GenBank/DDBJ databases">
        <title>Ramlibacter rhizophilus CCTCC AB2015357, whole genome shotgun sequence.</title>
        <authorList>
            <person name="Zhang X."/>
            <person name="Feng G."/>
            <person name="Zhu H."/>
        </authorList>
    </citation>
    <scope>NUCLEOTIDE SEQUENCE [LARGE SCALE GENOMIC DNA]</scope>
    <source>
        <strain evidence="9 10">CCTCC AB2015357</strain>
    </source>
</reference>
<dbReference type="Pfam" id="PF00528">
    <property type="entry name" value="BPD_transp_1"/>
    <property type="match status" value="1"/>
</dbReference>
<evidence type="ECO:0000256" key="7">
    <source>
        <dbReference type="RuleBase" id="RU363032"/>
    </source>
</evidence>
<dbReference type="InterPro" id="IPR050366">
    <property type="entry name" value="BP-dependent_transpt_permease"/>
</dbReference>
<evidence type="ECO:0000256" key="5">
    <source>
        <dbReference type="ARBA" id="ARBA00022989"/>
    </source>
</evidence>
<feature type="transmembrane region" description="Helical" evidence="7">
    <location>
        <begin position="136"/>
        <end position="157"/>
    </location>
</feature>
<keyword evidence="10" id="KW-1185">Reference proteome</keyword>
<proteinExistence type="inferred from homology"/>
<dbReference type="AlphaFoldDB" id="A0A4Z0C4A9"/>
<evidence type="ECO:0000256" key="3">
    <source>
        <dbReference type="ARBA" id="ARBA00022475"/>
    </source>
</evidence>
<dbReference type="InterPro" id="IPR035906">
    <property type="entry name" value="MetI-like_sf"/>
</dbReference>
<evidence type="ECO:0000259" key="8">
    <source>
        <dbReference type="PROSITE" id="PS50928"/>
    </source>
</evidence>
<evidence type="ECO:0000256" key="1">
    <source>
        <dbReference type="ARBA" id="ARBA00004651"/>
    </source>
</evidence>
<dbReference type="PROSITE" id="PS50928">
    <property type="entry name" value="ABC_TM1"/>
    <property type="match status" value="1"/>
</dbReference>
<feature type="domain" description="ABC transmembrane type-1" evidence="8">
    <location>
        <begin position="97"/>
        <end position="286"/>
    </location>
</feature>
<evidence type="ECO:0000313" key="10">
    <source>
        <dbReference type="Proteomes" id="UP000297564"/>
    </source>
</evidence>
<dbReference type="GO" id="GO:0055085">
    <property type="term" value="P:transmembrane transport"/>
    <property type="evidence" value="ECO:0007669"/>
    <property type="project" value="InterPro"/>
</dbReference>
<feature type="transmembrane region" description="Helical" evidence="7">
    <location>
        <begin position="210"/>
        <end position="243"/>
    </location>
</feature>
<dbReference type="PANTHER" id="PTHR43386">
    <property type="entry name" value="OLIGOPEPTIDE TRANSPORT SYSTEM PERMEASE PROTEIN APPC"/>
    <property type="match status" value="1"/>
</dbReference>
<gene>
    <name evidence="9" type="ORF">EZ242_04565</name>
</gene>
<feature type="transmembrane region" description="Helical" evidence="7">
    <location>
        <begin position="104"/>
        <end position="124"/>
    </location>
</feature>
<comment type="caution">
    <text evidence="9">The sequence shown here is derived from an EMBL/GenBank/DDBJ whole genome shotgun (WGS) entry which is preliminary data.</text>
</comment>
<dbReference type="Proteomes" id="UP000297564">
    <property type="component" value="Unassembled WGS sequence"/>
</dbReference>